<gene>
    <name evidence="3" type="ORF">BMF94_6402</name>
</gene>
<dbReference type="PANTHER" id="PTHR12771">
    <property type="entry name" value="ENGULFMENT AND CELL MOTILITY"/>
    <property type="match status" value="1"/>
</dbReference>
<dbReference type="InterPro" id="IPR050868">
    <property type="entry name" value="ELMO_domain-containing"/>
</dbReference>
<evidence type="ECO:0000313" key="4">
    <source>
        <dbReference type="Proteomes" id="UP000237144"/>
    </source>
</evidence>
<name>A0A2S5B1F2_9BASI</name>
<dbReference type="AlphaFoldDB" id="A0A2S5B1F2"/>
<dbReference type="Pfam" id="PF04727">
    <property type="entry name" value="ELMO_CED12"/>
    <property type="match status" value="1"/>
</dbReference>
<dbReference type="Proteomes" id="UP000237144">
    <property type="component" value="Unassembled WGS sequence"/>
</dbReference>
<dbReference type="PROSITE" id="PS51335">
    <property type="entry name" value="ELMO"/>
    <property type="match status" value="1"/>
</dbReference>
<dbReference type="InterPro" id="IPR006816">
    <property type="entry name" value="ELMO_dom"/>
</dbReference>
<dbReference type="EMBL" id="PJQD01000113">
    <property type="protein sequence ID" value="POY70624.1"/>
    <property type="molecule type" value="Genomic_DNA"/>
</dbReference>
<comment type="caution">
    <text evidence="3">The sequence shown here is derived from an EMBL/GenBank/DDBJ whole genome shotgun (WGS) entry which is preliminary data.</text>
</comment>
<dbReference type="STRING" id="741276.A0A2S5B1F2"/>
<feature type="domain" description="ELMO" evidence="2">
    <location>
        <begin position="143"/>
        <end position="375"/>
    </location>
</feature>
<feature type="region of interest" description="Disordered" evidence="1">
    <location>
        <begin position="187"/>
        <end position="217"/>
    </location>
</feature>
<reference evidence="3 4" key="1">
    <citation type="journal article" date="2018" name="Front. Microbiol.">
        <title>Prospects for Fungal Bioremediation of Acidic Radioactive Waste Sites: Characterization and Genome Sequence of Rhodotorula taiwanensis MD1149.</title>
        <authorList>
            <person name="Tkavc R."/>
            <person name="Matrosova V.Y."/>
            <person name="Grichenko O.E."/>
            <person name="Gostincar C."/>
            <person name="Volpe R.P."/>
            <person name="Klimenkova P."/>
            <person name="Gaidamakova E.K."/>
            <person name="Zhou C.E."/>
            <person name="Stewart B.J."/>
            <person name="Lyman M.G."/>
            <person name="Malfatti S.A."/>
            <person name="Rubinfeld B."/>
            <person name="Courtot M."/>
            <person name="Singh J."/>
            <person name="Dalgard C.L."/>
            <person name="Hamilton T."/>
            <person name="Frey K.G."/>
            <person name="Gunde-Cimerman N."/>
            <person name="Dugan L."/>
            <person name="Daly M.J."/>
        </authorList>
    </citation>
    <scope>NUCLEOTIDE SEQUENCE [LARGE SCALE GENOMIC DNA]</scope>
    <source>
        <strain evidence="3 4">MD1149</strain>
    </source>
</reference>
<feature type="compositionally biased region" description="Polar residues" evidence="1">
    <location>
        <begin position="192"/>
        <end position="205"/>
    </location>
</feature>
<dbReference type="GO" id="GO:0005096">
    <property type="term" value="F:GTPase activator activity"/>
    <property type="evidence" value="ECO:0007669"/>
    <property type="project" value="TreeGrafter"/>
</dbReference>
<evidence type="ECO:0000256" key="1">
    <source>
        <dbReference type="SAM" id="MobiDB-lite"/>
    </source>
</evidence>
<organism evidence="3 4">
    <name type="scientific">Rhodotorula taiwanensis</name>
    <dbReference type="NCBI Taxonomy" id="741276"/>
    <lineage>
        <taxon>Eukaryota</taxon>
        <taxon>Fungi</taxon>
        <taxon>Dikarya</taxon>
        <taxon>Basidiomycota</taxon>
        <taxon>Pucciniomycotina</taxon>
        <taxon>Microbotryomycetes</taxon>
        <taxon>Sporidiobolales</taxon>
        <taxon>Sporidiobolaceae</taxon>
        <taxon>Rhodotorula</taxon>
    </lineage>
</organism>
<evidence type="ECO:0000259" key="2">
    <source>
        <dbReference type="PROSITE" id="PS51335"/>
    </source>
</evidence>
<accession>A0A2S5B1F2</accession>
<sequence length="398" mass="44511">MAGPFELWLTPTITLSLVLESESDVPSVSRFVSQWLLYLRPALVRQALAYELEQRPDAEIVSAGTLRIVDYAYWRATRAKAGSLYQPVPSSSLAYDIALIEGVQVPSVEHDLLVTALDRVLHTYAIAEEAQALADQAFLEDGTNDDQLRTLWLELKPDQPLPGLTGKHWQDVRRFFDLTTDTRERSDLSDKVCSSASSMSRSDQPQGPCEGRLETDDVSRRNVAPSTDFRGVGYLGLKALLYFSHTYGERAAEIVHEAVEGGDRWYPFALASIHMTAFALELATSRDLQLFLLRSVQTRPLVSSSSIAPSDSAVESTDGRAAPNARSVDVDLEPFLRIASDLLLLFHAHWQQGSYTVMQFEQVEKGFRASLRPWIRRGILDGRALGWERRDEGQVKLD</sequence>
<keyword evidence="4" id="KW-1185">Reference proteome</keyword>
<dbReference type="OrthoDB" id="67155at2759"/>
<dbReference type="PANTHER" id="PTHR12771:SF51">
    <property type="entry name" value="LD01482P"/>
    <property type="match status" value="1"/>
</dbReference>
<protein>
    <recommendedName>
        <fullName evidence="2">ELMO domain-containing protein</fullName>
    </recommendedName>
</protein>
<proteinExistence type="predicted"/>
<evidence type="ECO:0000313" key="3">
    <source>
        <dbReference type="EMBL" id="POY70624.1"/>
    </source>
</evidence>